<evidence type="ECO:0000313" key="2">
    <source>
        <dbReference type="EMBL" id="ETF02314.1"/>
    </source>
</evidence>
<dbReference type="PANTHER" id="PTHR37314">
    <property type="entry name" value="SLR0142 PROTEIN"/>
    <property type="match status" value="1"/>
</dbReference>
<dbReference type="HOGENOM" id="CLU_073333_0_0_4"/>
<feature type="transmembrane region" description="Helical" evidence="1">
    <location>
        <begin position="61"/>
        <end position="88"/>
    </location>
</feature>
<evidence type="ECO:0000256" key="1">
    <source>
        <dbReference type="SAM" id="Phobius"/>
    </source>
</evidence>
<dbReference type="Pfam" id="PF06912">
    <property type="entry name" value="DUF1275"/>
    <property type="match status" value="1"/>
</dbReference>
<dbReference type="STRING" id="1424334.W822_16575"/>
<feature type="transmembrane region" description="Helical" evidence="1">
    <location>
        <begin position="21"/>
        <end position="41"/>
    </location>
</feature>
<reference evidence="2 3" key="1">
    <citation type="journal article" date="2014" name="Genome Announc.">
        <title>Draft Genome Sequence of Advenella kashmirensis Strain W13003, a Polycyclic Aromatic Hydrocarbon-Degrading Bacterium.</title>
        <authorList>
            <person name="Wang X."/>
            <person name="Jin D."/>
            <person name="Zhou L."/>
            <person name="Wu L."/>
            <person name="An W."/>
            <person name="Zhao L."/>
        </authorList>
    </citation>
    <scope>NUCLEOTIDE SEQUENCE [LARGE SCALE GENOMIC DNA]</scope>
    <source>
        <strain evidence="2 3">W13003</strain>
    </source>
</reference>
<dbReference type="PANTHER" id="PTHR37314:SF4">
    <property type="entry name" value="UPF0700 TRANSMEMBRANE PROTEIN YOAK"/>
    <property type="match status" value="1"/>
</dbReference>
<sequence length="257" mass="27906">MPLRYARTLTGPVRTQKADKQIGVLLAFVAGAVNAGGFLAVHQYTSHMTGIVSTMADQLILGAYELVLAGFAALICFLCGTICTTIMVNYARVHQLRSEYASPLLLEAALLLCFGMLGARMELLHGLFVPLTAMILSFLMGLQNALITKLSRSVIRTTHVTGIVTDIGIELGKLIYWNRGRQREDGNFVVADRARLRLHCALLLAFFSGGAMGAWGFAHIGYIATVPLACILVIISCTPAFDDLRAWRANRPDGQAH</sequence>
<keyword evidence="1" id="KW-1133">Transmembrane helix</keyword>
<dbReference type="Proteomes" id="UP000018733">
    <property type="component" value="Unassembled WGS sequence"/>
</dbReference>
<dbReference type="EMBL" id="AYXT01000010">
    <property type="protein sequence ID" value="ETF02314.1"/>
    <property type="molecule type" value="Genomic_DNA"/>
</dbReference>
<dbReference type="OrthoDB" id="270162at2"/>
<keyword evidence="3" id="KW-1185">Reference proteome</keyword>
<accession>V8QTI0</accession>
<feature type="transmembrane region" description="Helical" evidence="1">
    <location>
        <begin position="127"/>
        <end position="147"/>
    </location>
</feature>
<name>V8QTI0_9BURK</name>
<dbReference type="InterPro" id="IPR010699">
    <property type="entry name" value="DUF1275"/>
</dbReference>
<proteinExistence type="predicted"/>
<feature type="transmembrane region" description="Helical" evidence="1">
    <location>
        <begin position="221"/>
        <end position="241"/>
    </location>
</feature>
<evidence type="ECO:0000313" key="3">
    <source>
        <dbReference type="Proteomes" id="UP000018733"/>
    </source>
</evidence>
<keyword evidence="1" id="KW-0472">Membrane</keyword>
<dbReference type="eggNOG" id="COG3619">
    <property type="taxonomic scope" value="Bacteria"/>
</dbReference>
<dbReference type="AlphaFoldDB" id="V8QTI0"/>
<comment type="caution">
    <text evidence="2">The sequence shown here is derived from an EMBL/GenBank/DDBJ whole genome shotgun (WGS) entry which is preliminary data.</text>
</comment>
<keyword evidence="1" id="KW-0812">Transmembrane</keyword>
<protein>
    <submittedName>
        <fullName evidence="2">Membrane protein</fullName>
    </submittedName>
</protein>
<feature type="transmembrane region" description="Helical" evidence="1">
    <location>
        <begin position="100"/>
        <end position="121"/>
    </location>
</feature>
<dbReference type="RefSeq" id="WP_024006257.1">
    <property type="nucleotide sequence ID" value="NZ_KI650980.1"/>
</dbReference>
<organism evidence="2 3">
    <name type="scientific">Advenella kashmirensis W13003</name>
    <dbReference type="NCBI Taxonomy" id="1424334"/>
    <lineage>
        <taxon>Bacteria</taxon>
        <taxon>Pseudomonadati</taxon>
        <taxon>Pseudomonadota</taxon>
        <taxon>Betaproteobacteria</taxon>
        <taxon>Burkholderiales</taxon>
        <taxon>Alcaligenaceae</taxon>
    </lineage>
</organism>
<dbReference type="PATRIC" id="fig|1424334.3.peg.3330"/>
<feature type="transmembrane region" description="Helical" evidence="1">
    <location>
        <begin position="196"/>
        <end position="215"/>
    </location>
</feature>
<gene>
    <name evidence="2" type="ORF">W822_16575</name>
</gene>